<dbReference type="Proteomes" id="UP000290649">
    <property type="component" value="Unassembled WGS sequence"/>
</dbReference>
<evidence type="ECO:0000256" key="8">
    <source>
        <dbReference type="HAMAP-Rule" id="MF_00181"/>
    </source>
</evidence>
<keyword evidence="4 8" id="KW-0031">Aminopeptidase</keyword>
<dbReference type="Pfam" id="PF00883">
    <property type="entry name" value="Peptidase_M17"/>
    <property type="match status" value="1"/>
</dbReference>
<dbReference type="SUPFAM" id="SSF52949">
    <property type="entry name" value="Macro domain-like"/>
    <property type="match status" value="1"/>
</dbReference>
<evidence type="ECO:0000256" key="1">
    <source>
        <dbReference type="ARBA" id="ARBA00000135"/>
    </source>
</evidence>
<feature type="active site" evidence="8">
    <location>
        <position position="363"/>
    </location>
</feature>
<dbReference type="PRINTS" id="PR00481">
    <property type="entry name" value="LAMNOPPTDASE"/>
</dbReference>
<keyword evidence="8" id="KW-0479">Metal-binding</keyword>
<feature type="binding site" evidence="8">
    <location>
        <position position="361"/>
    </location>
    <ligand>
        <name>Mn(2+)</name>
        <dbReference type="ChEBI" id="CHEBI:29035"/>
        <label>1</label>
    </ligand>
</feature>
<accession>A0A4V1LGJ1</accession>
<dbReference type="HAMAP" id="MF_00181">
    <property type="entry name" value="Cytosol_peptidase_M17"/>
    <property type="match status" value="1"/>
</dbReference>
<sequence>MEDYSEKKEEWSHLFKVKDGHILEKKIGAIVVGLFADDKKPEGLVKEIDKKLDGYIVELLADKQLSTGFKKVNKIHTLGNLDAKTVYFVGLGKKSEVTFEKVREAFAVVSKTLLKDGVEEVAVALDSFLTEEADGERFAKALAEAIGLTSYRTETYKLKQEDQKSIEKVVVYTNLDTDMVEEALFVGATYSAGTNVARALVNAPGNYMTPTNLAARAKEIADRYGMEYSVLERDEMEKLGMGALLAVANGSDQPPKMIVLKYRGKEKWENVLSFVGKGLTFDAGGISIKPALNMHEMKMDMGGAAAVLGAMEVIGSLKPEVNVMAVIPSTENLINGSALKPGDVITSLSGRTIEVRNTDAEGRLILADAVTYAKQLGADYIVDVATLTGAVIVALAGVTTGAITNDEELMEDVLLAAGEAGEYLWRLPNFDPYKEMLRSSDVADLNNSPGREGGSITAGLFIGEFAEDTPWVHLDIAGTAWSRSDSEFGPKGGTGAMVRTLATLAKNF</sequence>
<evidence type="ECO:0000256" key="5">
    <source>
        <dbReference type="ARBA" id="ARBA00022670"/>
    </source>
</evidence>
<feature type="binding site" evidence="8">
    <location>
        <position position="282"/>
    </location>
    <ligand>
        <name>Mn(2+)</name>
        <dbReference type="ChEBI" id="CHEBI:29035"/>
        <label>2</label>
    </ligand>
</feature>
<comment type="cofactor">
    <cofactor evidence="8">
        <name>Mn(2+)</name>
        <dbReference type="ChEBI" id="CHEBI:29035"/>
    </cofactor>
    <text evidence="8">Binds 2 manganese ions per subunit.</text>
</comment>
<feature type="domain" description="Cytosol aminopeptidase" evidence="9">
    <location>
        <begin position="357"/>
        <end position="364"/>
    </location>
</feature>
<dbReference type="NCBIfam" id="NF002074">
    <property type="entry name" value="PRK00913.1-4"/>
    <property type="match status" value="1"/>
</dbReference>
<dbReference type="GO" id="GO:0030145">
    <property type="term" value="F:manganese ion binding"/>
    <property type="evidence" value="ECO:0007669"/>
    <property type="project" value="UniProtKB-UniRule"/>
</dbReference>
<dbReference type="SUPFAM" id="SSF53187">
    <property type="entry name" value="Zn-dependent exopeptidases"/>
    <property type="match status" value="1"/>
</dbReference>
<feature type="binding site" evidence="8">
    <location>
        <position position="282"/>
    </location>
    <ligand>
        <name>Mn(2+)</name>
        <dbReference type="ChEBI" id="CHEBI:29035"/>
        <label>1</label>
    </ligand>
</feature>
<keyword evidence="8" id="KW-0963">Cytoplasm</keyword>
<evidence type="ECO:0000256" key="7">
    <source>
        <dbReference type="ARBA" id="ARBA00049972"/>
    </source>
</evidence>
<dbReference type="InterPro" id="IPR008283">
    <property type="entry name" value="Peptidase_M17_N"/>
</dbReference>
<evidence type="ECO:0000256" key="4">
    <source>
        <dbReference type="ARBA" id="ARBA00022438"/>
    </source>
</evidence>
<comment type="catalytic activity">
    <reaction evidence="2 8">
        <text>Release of an N-terminal amino acid, preferentially leucine, but not glutamic or aspartic acids.</text>
        <dbReference type="EC" id="3.4.11.10"/>
    </reaction>
</comment>
<evidence type="ECO:0000256" key="3">
    <source>
        <dbReference type="ARBA" id="ARBA00009528"/>
    </source>
</evidence>
<comment type="function">
    <text evidence="7 8">Presumably involved in the processing and regular turnover of intracellular proteins. Catalyzes the removal of unsubstituted N-terminal amino acids from various peptides.</text>
</comment>
<evidence type="ECO:0000256" key="2">
    <source>
        <dbReference type="ARBA" id="ARBA00000967"/>
    </source>
</evidence>
<name>A0A4V1LGJ1_9BACI</name>
<dbReference type="InterPro" id="IPR023042">
    <property type="entry name" value="Peptidase_M17_leu_NH2_pept"/>
</dbReference>
<dbReference type="PANTHER" id="PTHR11963:SF23">
    <property type="entry name" value="CYTOSOL AMINOPEPTIDASE"/>
    <property type="match status" value="1"/>
</dbReference>
<dbReference type="Pfam" id="PF02789">
    <property type="entry name" value="Peptidase_M17_N"/>
    <property type="match status" value="1"/>
</dbReference>
<proteinExistence type="inferred from homology"/>
<reference evidence="10 11" key="1">
    <citation type="journal article" date="2019" name="Int. J. Syst. Evol. Microbiol.">
        <title>Anaerobacillus alkaliphilus sp. nov., a novel alkaliphilic and moderately halophilic bacterium.</title>
        <authorList>
            <person name="Borsodi A.K."/>
            <person name="Aszalos J.M."/>
            <person name="Bihari P."/>
            <person name="Nagy I."/>
            <person name="Schumann P."/>
            <person name="Sproer C."/>
            <person name="Kovacs A.L."/>
            <person name="Boka K."/>
            <person name="Dobosy P."/>
            <person name="Ovari M."/>
            <person name="Szili-Kovacs T."/>
            <person name="Toth E."/>
        </authorList>
    </citation>
    <scope>NUCLEOTIDE SEQUENCE [LARGE SCALE GENOMIC DNA]</scope>
    <source>
        <strain evidence="10 11">B16-10</strain>
    </source>
</reference>
<feature type="binding site" evidence="8">
    <location>
        <position position="300"/>
    </location>
    <ligand>
        <name>Mn(2+)</name>
        <dbReference type="ChEBI" id="CHEBI:29035"/>
        <label>2</label>
    </ligand>
</feature>
<keyword evidence="6 8" id="KW-0378">Hydrolase</keyword>
<evidence type="ECO:0000256" key="6">
    <source>
        <dbReference type="ARBA" id="ARBA00022801"/>
    </source>
</evidence>
<dbReference type="AlphaFoldDB" id="A0A4V1LGJ1"/>
<dbReference type="Gene3D" id="3.40.220.10">
    <property type="entry name" value="Leucine Aminopeptidase, subunit E, domain 1"/>
    <property type="match status" value="1"/>
</dbReference>
<dbReference type="PANTHER" id="PTHR11963">
    <property type="entry name" value="LEUCINE AMINOPEPTIDASE-RELATED"/>
    <property type="match status" value="1"/>
</dbReference>
<dbReference type="PROSITE" id="PS00631">
    <property type="entry name" value="CYTOSOL_AP"/>
    <property type="match status" value="1"/>
</dbReference>
<keyword evidence="8" id="KW-0464">Manganese</keyword>
<dbReference type="EC" id="3.4.11.10" evidence="8"/>
<evidence type="ECO:0000259" key="9">
    <source>
        <dbReference type="PROSITE" id="PS00631"/>
    </source>
</evidence>
<comment type="subcellular location">
    <subcellularLocation>
        <location evidence="8">Cytoplasm</location>
    </subcellularLocation>
</comment>
<evidence type="ECO:0000313" key="10">
    <source>
        <dbReference type="EMBL" id="RXJ01844.1"/>
    </source>
</evidence>
<feature type="binding site" evidence="8">
    <location>
        <position position="359"/>
    </location>
    <ligand>
        <name>Mn(2+)</name>
        <dbReference type="ChEBI" id="CHEBI:29035"/>
        <label>1</label>
    </ligand>
</feature>
<dbReference type="GO" id="GO:0005737">
    <property type="term" value="C:cytoplasm"/>
    <property type="evidence" value="ECO:0007669"/>
    <property type="project" value="UniProtKB-SubCell"/>
</dbReference>
<dbReference type="NCBIfam" id="NF002073">
    <property type="entry name" value="PRK00913.1-2"/>
    <property type="match status" value="1"/>
</dbReference>
<keyword evidence="11" id="KW-1185">Reference proteome</keyword>
<dbReference type="InterPro" id="IPR000819">
    <property type="entry name" value="Peptidase_M17_C"/>
</dbReference>
<comment type="caution">
    <text evidence="10">The sequence shown here is derived from an EMBL/GenBank/DDBJ whole genome shotgun (WGS) entry which is preliminary data.</text>
</comment>
<dbReference type="InterPro" id="IPR011356">
    <property type="entry name" value="Leucine_aapep/pepB"/>
</dbReference>
<dbReference type="OrthoDB" id="9809354at2"/>
<dbReference type="Gene3D" id="3.40.630.10">
    <property type="entry name" value="Zn peptidases"/>
    <property type="match status" value="1"/>
</dbReference>
<organism evidence="10 11">
    <name type="scientific">Anaerobacillus alkaliphilus</name>
    <dbReference type="NCBI Taxonomy" id="1548597"/>
    <lineage>
        <taxon>Bacteria</taxon>
        <taxon>Bacillati</taxon>
        <taxon>Bacillota</taxon>
        <taxon>Bacilli</taxon>
        <taxon>Bacillales</taxon>
        <taxon>Bacillaceae</taxon>
        <taxon>Anaerobacillus</taxon>
    </lineage>
</organism>
<feature type="binding site" evidence="8">
    <location>
        <position position="277"/>
    </location>
    <ligand>
        <name>Mn(2+)</name>
        <dbReference type="ChEBI" id="CHEBI:29035"/>
        <label>2</label>
    </ligand>
</feature>
<protein>
    <recommendedName>
        <fullName evidence="8">Probable cytosol aminopeptidase</fullName>
        <ecNumber evidence="8">3.4.11.1</ecNumber>
    </recommendedName>
    <alternativeName>
        <fullName evidence="8">Leucine aminopeptidase</fullName>
        <shortName evidence="8">LAP</shortName>
        <ecNumber evidence="8">3.4.11.10</ecNumber>
    </alternativeName>
    <alternativeName>
        <fullName evidence="8">Leucyl aminopeptidase</fullName>
    </alternativeName>
</protein>
<feature type="binding site" evidence="8">
    <location>
        <position position="361"/>
    </location>
    <ligand>
        <name>Mn(2+)</name>
        <dbReference type="ChEBI" id="CHEBI:29035"/>
        <label>2</label>
    </ligand>
</feature>
<comment type="catalytic activity">
    <reaction evidence="1 8">
        <text>Release of an N-terminal amino acid, Xaa-|-Yaa-, in which Xaa is preferably Leu, but may be other amino acids including Pro although not Arg or Lys, and Yaa may be Pro. Amino acid amides and methyl esters are also readily hydrolyzed, but rates on arylamides are exceedingly low.</text>
        <dbReference type="EC" id="3.4.11.1"/>
    </reaction>
</comment>
<dbReference type="GO" id="GO:0006508">
    <property type="term" value="P:proteolysis"/>
    <property type="evidence" value="ECO:0007669"/>
    <property type="project" value="UniProtKB-KW"/>
</dbReference>
<gene>
    <name evidence="8" type="primary">pepA</name>
    <name evidence="10" type="ORF">DS745_10240</name>
</gene>
<evidence type="ECO:0000313" key="11">
    <source>
        <dbReference type="Proteomes" id="UP000290649"/>
    </source>
</evidence>
<dbReference type="NCBIfam" id="NF002083">
    <property type="entry name" value="PRK00913.3-5"/>
    <property type="match status" value="1"/>
</dbReference>
<dbReference type="GO" id="GO:0070006">
    <property type="term" value="F:metalloaminopeptidase activity"/>
    <property type="evidence" value="ECO:0007669"/>
    <property type="project" value="InterPro"/>
</dbReference>
<dbReference type="EC" id="3.4.11.1" evidence="8"/>
<feature type="active site" evidence="8">
    <location>
        <position position="289"/>
    </location>
</feature>
<keyword evidence="5 8" id="KW-0645">Protease</keyword>
<dbReference type="CDD" id="cd00433">
    <property type="entry name" value="Peptidase_M17"/>
    <property type="match status" value="1"/>
</dbReference>
<dbReference type="EMBL" id="QOUX01000032">
    <property type="protein sequence ID" value="RXJ01844.1"/>
    <property type="molecule type" value="Genomic_DNA"/>
</dbReference>
<comment type="similarity">
    <text evidence="3 8">Belongs to the peptidase M17 family.</text>
</comment>
<dbReference type="InterPro" id="IPR043472">
    <property type="entry name" value="Macro_dom-like"/>
</dbReference>